<accession>A0A8H6IBK3</accession>
<comment type="caution">
    <text evidence="1">The sequence shown here is derived from an EMBL/GenBank/DDBJ whole genome shotgun (WGS) entry which is preliminary data.</text>
</comment>
<organism evidence="1 2">
    <name type="scientific">Ephemerocybe angulata</name>
    <dbReference type="NCBI Taxonomy" id="980116"/>
    <lineage>
        <taxon>Eukaryota</taxon>
        <taxon>Fungi</taxon>
        <taxon>Dikarya</taxon>
        <taxon>Basidiomycota</taxon>
        <taxon>Agaricomycotina</taxon>
        <taxon>Agaricomycetes</taxon>
        <taxon>Agaricomycetidae</taxon>
        <taxon>Agaricales</taxon>
        <taxon>Agaricineae</taxon>
        <taxon>Psathyrellaceae</taxon>
        <taxon>Ephemerocybe</taxon>
    </lineage>
</organism>
<dbReference type="AlphaFoldDB" id="A0A8H6IBK3"/>
<dbReference type="EMBL" id="JACGCI010000009">
    <property type="protein sequence ID" value="KAF6761459.1"/>
    <property type="molecule type" value="Genomic_DNA"/>
</dbReference>
<proteinExistence type="predicted"/>
<evidence type="ECO:0008006" key="3">
    <source>
        <dbReference type="Google" id="ProtNLM"/>
    </source>
</evidence>
<gene>
    <name evidence="1" type="ORF">DFP72DRAFT_878747</name>
</gene>
<name>A0A8H6IBK3_9AGAR</name>
<protein>
    <recommendedName>
        <fullName evidence="3">BTB domain-containing protein</fullName>
    </recommendedName>
</protein>
<reference evidence="1 2" key="1">
    <citation type="submission" date="2020-07" db="EMBL/GenBank/DDBJ databases">
        <title>Comparative genomics of pyrophilous fungi reveals a link between fire events and developmental genes.</title>
        <authorList>
            <consortium name="DOE Joint Genome Institute"/>
            <person name="Steindorff A.S."/>
            <person name="Carver A."/>
            <person name="Calhoun S."/>
            <person name="Stillman K."/>
            <person name="Liu H."/>
            <person name="Lipzen A."/>
            <person name="Pangilinan J."/>
            <person name="Labutti K."/>
            <person name="Bruns T.D."/>
            <person name="Grigoriev I.V."/>
        </authorList>
    </citation>
    <scope>NUCLEOTIDE SEQUENCE [LARGE SCALE GENOMIC DNA]</scope>
    <source>
        <strain evidence="1 2">CBS 144469</strain>
    </source>
</reference>
<evidence type="ECO:0000313" key="1">
    <source>
        <dbReference type="EMBL" id="KAF6761459.1"/>
    </source>
</evidence>
<sequence>MTTPSPSQGSSYLAENQQLLSPVLLGSRGPLGYTNDFPPADSLGDSLHINDSEEVQFSVSTAFHQDAHSGHGESDLLLCSTDGILFYVHRSAVREASEDALSHMLSYSVTGNSTSMIPIPEPAAILNIILHTIYNLSCAQFNHSSEDLIEAAPKALITPDSPLHTLLLSLAPLRPMDIFALAGKHDLADLAKPCSAHLLGYPLGTLPDEISERIGPVYLKRLFILHMTRMDELKKILQRTPGLHPWTPECGFDGQRQLSTAWSMVATFLILDLDPTLPSHRIRSVFEPLLDDLACSECQGTVEEAAQRGRHELGCRARIWGNCLFSGILSGAFFFSLY</sequence>
<dbReference type="InterPro" id="IPR011333">
    <property type="entry name" value="SKP1/BTB/POZ_sf"/>
</dbReference>
<keyword evidence="2" id="KW-1185">Reference proteome</keyword>
<dbReference type="OrthoDB" id="3265815at2759"/>
<dbReference type="Proteomes" id="UP000521943">
    <property type="component" value="Unassembled WGS sequence"/>
</dbReference>
<dbReference type="Gene3D" id="3.30.710.10">
    <property type="entry name" value="Potassium Channel Kv1.1, Chain A"/>
    <property type="match status" value="1"/>
</dbReference>
<evidence type="ECO:0000313" key="2">
    <source>
        <dbReference type="Proteomes" id="UP000521943"/>
    </source>
</evidence>